<accession>A0ABT3AYK8</accession>
<keyword evidence="2" id="KW-1185">Reference proteome</keyword>
<comment type="caution">
    <text evidence="1">The sequence shown here is derived from an EMBL/GenBank/DDBJ whole genome shotgun (WGS) entry which is preliminary data.</text>
</comment>
<name>A0ABT3AYK8_9CYAN</name>
<sequence>MMRWIMGKEEQLLQHWRELTPEKQQKVFEFVEALKSDSEATPIITEYIPQTPLAKKLWEIRTRAIASGIQLLNEAEIEQELALRRGGYRES</sequence>
<organism evidence="1 2">
    <name type="scientific">Plectonema radiosum NIES-515</name>
    <dbReference type="NCBI Taxonomy" id="2986073"/>
    <lineage>
        <taxon>Bacteria</taxon>
        <taxon>Bacillati</taxon>
        <taxon>Cyanobacteriota</taxon>
        <taxon>Cyanophyceae</taxon>
        <taxon>Oscillatoriophycideae</taxon>
        <taxon>Oscillatoriales</taxon>
        <taxon>Microcoleaceae</taxon>
        <taxon>Plectonema</taxon>
    </lineage>
</organism>
<dbReference type="RefSeq" id="WP_263745780.1">
    <property type="nucleotide sequence ID" value="NZ_JAOWRF010000176.1"/>
</dbReference>
<proteinExistence type="predicted"/>
<gene>
    <name evidence="1" type="ORF">OGM63_11945</name>
</gene>
<reference evidence="1 2" key="1">
    <citation type="submission" date="2022-10" db="EMBL/GenBank/DDBJ databases">
        <title>Identification of biosynthetic pathway for the production of the potent trypsin inhibitor radiosumin.</title>
        <authorList>
            <person name="Fewer D.P."/>
            <person name="Delbaje E."/>
            <person name="Ouyang X."/>
            <person name="Agostino P.D."/>
            <person name="Wahlsten M."/>
            <person name="Jokela J."/>
            <person name="Permi P."/>
            <person name="Haapaniemi E."/>
            <person name="Koistinen H."/>
        </authorList>
    </citation>
    <scope>NUCLEOTIDE SEQUENCE [LARGE SCALE GENOMIC DNA]</scope>
    <source>
        <strain evidence="1 2">NIES-515</strain>
    </source>
</reference>
<evidence type="ECO:0000313" key="2">
    <source>
        <dbReference type="Proteomes" id="UP001526143"/>
    </source>
</evidence>
<dbReference type="Proteomes" id="UP001526143">
    <property type="component" value="Unassembled WGS sequence"/>
</dbReference>
<evidence type="ECO:0000313" key="1">
    <source>
        <dbReference type="EMBL" id="MCV3214213.1"/>
    </source>
</evidence>
<dbReference type="EMBL" id="JAOWRF010000176">
    <property type="protein sequence ID" value="MCV3214213.1"/>
    <property type="molecule type" value="Genomic_DNA"/>
</dbReference>
<protein>
    <submittedName>
        <fullName evidence="1">Uncharacterized protein</fullName>
    </submittedName>
</protein>